<protein>
    <recommendedName>
        <fullName evidence="1">Glycosyl hydrolase family 98 putative carbohydrate-binding module domain-containing protein</fullName>
    </recommendedName>
</protein>
<dbReference type="RefSeq" id="WP_009951422.1">
    <property type="nucleotide sequence ID" value="NZ_BAAAGS010000047.1"/>
</dbReference>
<dbReference type="InterPro" id="IPR008979">
    <property type="entry name" value="Galactose-bd-like_sf"/>
</dbReference>
<accession>A0ABP3NR94</accession>
<keyword evidence="3" id="KW-1185">Reference proteome</keyword>
<dbReference type="InterPro" id="IPR038637">
    <property type="entry name" value="NPCBM_sf"/>
</dbReference>
<proteinExistence type="predicted"/>
<comment type="caution">
    <text evidence="2">The sequence shown here is derived from an EMBL/GenBank/DDBJ whole genome shotgun (WGS) entry which is preliminary data.</text>
</comment>
<dbReference type="SUPFAM" id="SSF49785">
    <property type="entry name" value="Galactose-binding domain-like"/>
    <property type="match status" value="1"/>
</dbReference>
<dbReference type="SMART" id="SM00776">
    <property type="entry name" value="NPCBM"/>
    <property type="match status" value="1"/>
</dbReference>
<reference evidence="3" key="1">
    <citation type="journal article" date="2019" name="Int. J. Syst. Evol. Microbiol.">
        <title>The Global Catalogue of Microorganisms (GCM) 10K type strain sequencing project: providing services to taxonomists for standard genome sequencing and annotation.</title>
        <authorList>
            <consortium name="The Broad Institute Genomics Platform"/>
            <consortium name="The Broad Institute Genome Sequencing Center for Infectious Disease"/>
            <person name="Wu L."/>
            <person name="Ma J."/>
        </authorList>
    </citation>
    <scope>NUCLEOTIDE SEQUENCE [LARGE SCALE GENOMIC DNA]</scope>
    <source>
        <strain evidence="3">JCM 10303</strain>
    </source>
</reference>
<feature type="domain" description="Glycosyl hydrolase family 98 putative carbohydrate-binding module" evidence="1">
    <location>
        <begin position="2"/>
        <end position="112"/>
    </location>
</feature>
<sequence>MAGKALTDGGQLTIAGQGYQHGFGTHAPSHLRAYPAGTCTRFDTAVGVDDEAGGGSVTFQVYADGQLVHDTGPLTAGQPAQPLGLDITGVRLLHLVVTDGGDGQYADHADWAP</sequence>
<evidence type="ECO:0000259" key="1">
    <source>
        <dbReference type="SMART" id="SM00776"/>
    </source>
</evidence>
<dbReference type="EMBL" id="BAAAGS010000047">
    <property type="protein sequence ID" value="GAA0549248.1"/>
    <property type="molecule type" value="Genomic_DNA"/>
</dbReference>
<evidence type="ECO:0000313" key="2">
    <source>
        <dbReference type="EMBL" id="GAA0549248.1"/>
    </source>
</evidence>
<dbReference type="Gene3D" id="2.60.120.1060">
    <property type="entry name" value="NPCBM/NEW2 domain"/>
    <property type="match status" value="1"/>
</dbReference>
<evidence type="ECO:0000313" key="3">
    <source>
        <dbReference type="Proteomes" id="UP001500729"/>
    </source>
</evidence>
<dbReference type="InterPro" id="IPR013222">
    <property type="entry name" value="Glyco_hyd_98_carb-bd"/>
</dbReference>
<organism evidence="2 3">
    <name type="scientific">Saccharopolyspora erythraea</name>
    <name type="common">Streptomyces erythraeus</name>
    <dbReference type="NCBI Taxonomy" id="1836"/>
    <lineage>
        <taxon>Bacteria</taxon>
        <taxon>Bacillati</taxon>
        <taxon>Actinomycetota</taxon>
        <taxon>Actinomycetes</taxon>
        <taxon>Pseudonocardiales</taxon>
        <taxon>Pseudonocardiaceae</taxon>
        <taxon>Saccharopolyspora</taxon>
    </lineage>
</organism>
<gene>
    <name evidence="2" type="ORF">GCM10009533_54850</name>
</gene>
<dbReference type="Proteomes" id="UP001500729">
    <property type="component" value="Unassembled WGS sequence"/>
</dbReference>
<dbReference type="Pfam" id="PF08305">
    <property type="entry name" value="NPCBM"/>
    <property type="match status" value="1"/>
</dbReference>
<name>A0ABP3NR94_SACER</name>